<organism evidence="1 2">
    <name type="scientific">Cytobacillus oceanisediminis</name>
    <dbReference type="NCBI Taxonomy" id="665099"/>
    <lineage>
        <taxon>Bacteria</taxon>
        <taxon>Bacillati</taxon>
        <taxon>Bacillota</taxon>
        <taxon>Bacilli</taxon>
        <taxon>Bacillales</taxon>
        <taxon>Bacillaceae</taxon>
        <taxon>Cytobacillus</taxon>
    </lineage>
</organism>
<sequence length="110" mass="12214">MQTLPQDVEVLVCVPLKAGAFRFSNALQLQRLPPRGHKPILPKRQRTPFREAGLVLVGGGQGASAFLMLSSSRRHRLEVISQSVQKVKEQPFNRLVLCLSPISGRLPLFC</sequence>
<name>A0ABX3CWJ0_9BACI</name>
<reference evidence="1 2" key="1">
    <citation type="submission" date="2016-07" db="EMBL/GenBank/DDBJ databases">
        <title>Bacillus oceanisediminis whole genome.</title>
        <authorList>
            <person name="Pal Y."/>
            <person name="Verma A."/>
            <person name="Mual P."/>
            <person name="Srinivasan K."/>
        </authorList>
    </citation>
    <scope>NUCLEOTIDE SEQUENCE [LARGE SCALE GENOMIC DNA]</scope>
    <source>
        <strain evidence="1 2">Bhandara28</strain>
    </source>
</reference>
<keyword evidence="2" id="KW-1185">Reference proteome</keyword>
<dbReference type="EMBL" id="MBRJ01000012">
    <property type="protein sequence ID" value="OHX49284.1"/>
    <property type="molecule type" value="Genomic_DNA"/>
</dbReference>
<protein>
    <submittedName>
        <fullName evidence="1">Uncharacterized protein</fullName>
    </submittedName>
</protein>
<accession>A0ABX3CWJ0</accession>
<gene>
    <name evidence="1" type="ORF">BBV17_00800</name>
</gene>
<dbReference type="Proteomes" id="UP000180194">
    <property type="component" value="Unassembled WGS sequence"/>
</dbReference>
<proteinExistence type="predicted"/>
<evidence type="ECO:0000313" key="2">
    <source>
        <dbReference type="Proteomes" id="UP000180194"/>
    </source>
</evidence>
<evidence type="ECO:0000313" key="1">
    <source>
        <dbReference type="EMBL" id="OHX49284.1"/>
    </source>
</evidence>
<comment type="caution">
    <text evidence="1">The sequence shown here is derived from an EMBL/GenBank/DDBJ whole genome shotgun (WGS) entry which is preliminary data.</text>
</comment>